<gene>
    <name evidence="3" type="ORF">LWI28_027157</name>
</gene>
<dbReference type="EMBL" id="JAJSOW010000108">
    <property type="protein sequence ID" value="KAI9154499.1"/>
    <property type="molecule type" value="Genomic_DNA"/>
</dbReference>
<sequence length="197" mass="21887">MEGMEGSVDVSDENVEGMSLSLGILSACKWIRVARKKNGAKGLVGVYSPIKRILNAHKIIKKKSRDGSPSSFGIGQSIGESFVSPSTSKQEEGAKRADDCSFIEVLDPGVDSTFRDKDLADYDWGDQIEEIEDGFELAEEKIEDLQVLIVRIAKNLPTKLELKELPTTLKYVYLSENETYSVIVALELKNNEEERLI</sequence>
<dbReference type="AlphaFoldDB" id="A0AAD5I8M1"/>
<feature type="coiled-coil region" evidence="1">
    <location>
        <begin position="128"/>
        <end position="155"/>
    </location>
</feature>
<reference evidence="3" key="2">
    <citation type="submission" date="2023-02" db="EMBL/GenBank/DDBJ databases">
        <authorList>
            <person name="Swenson N.G."/>
            <person name="Wegrzyn J.L."/>
            <person name="Mcevoy S.L."/>
        </authorList>
    </citation>
    <scope>NUCLEOTIDE SEQUENCE</scope>
    <source>
        <strain evidence="3">91603</strain>
        <tissue evidence="3">Leaf</tissue>
    </source>
</reference>
<protein>
    <submittedName>
        <fullName evidence="3">Uncharacterized protein</fullName>
    </submittedName>
</protein>
<comment type="caution">
    <text evidence="3">The sequence shown here is derived from an EMBL/GenBank/DDBJ whole genome shotgun (WGS) entry which is preliminary data.</text>
</comment>
<reference evidence="3" key="1">
    <citation type="journal article" date="2022" name="Plant J.">
        <title>Strategies of tolerance reflected in two North American maple genomes.</title>
        <authorList>
            <person name="McEvoy S.L."/>
            <person name="Sezen U.U."/>
            <person name="Trouern-Trend A."/>
            <person name="McMahon S.M."/>
            <person name="Schaberg P.G."/>
            <person name="Yang J."/>
            <person name="Wegrzyn J.L."/>
            <person name="Swenson N.G."/>
        </authorList>
    </citation>
    <scope>NUCLEOTIDE SEQUENCE</scope>
    <source>
        <strain evidence="3">91603</strain>
    </source>
</reference>
<evidence type="ECO:0000256" key="1">
    <source>
        <dbReference type="SAM" id="Coils"/>
    </source>
</evidence>
<name>A0AAD5I8M1_ACENE</name>
<evidence type="ECO:0000313" key="3">
    <source>
        <dbReference type="EMBL" id="KAI9154499.1"/>
    </source>
</evidence>
<dbReference type="Proteomes" id="UP001064489">
    <property type="component" value="Chromosome 11"/>
</dbReference>
<proteinExistence type="predicted"/>
<evidence type="ECO:0000256" key="2">
    <source>
        <dbReference type="SAM" id="MobiDB-lite"/>
    </source>
</evidence>
<organism evidence="3 4">
    <name type="scientific">Acer negundo</name>
    <name type="common">Box elder</name>
    <dbReference type="NCBI Taxonomy" id="4023"/>
    <lineage>
        <taxon>Eukaryota</taxon>
        <taxon>Viridiplantae</taxon>
        <taxon>Streptophyta</taxon>
        <taxon>Embryophyta</taxon>
        <taxon>Tracheophyta</taxon>
        <taxon>Spermatophyta</taxon>
        <taxon>Magnoliopsida</taxon>
        <taxon>eudicotyledons</taxon>
        <taxon>Gunneridae</taxon>
        <taxon>Pentapetalae</taxon>
        <taxon>rosids</taxon>
        <taxon>malvids</taxon>
        <taxon>Sapindales</taxon>
        <taxon>Sapindaceae</taxon>
        <taxon>Hippocastanoideae</taxon>
        <taxon>Acereae</taxon>
        <taxon>Acer</taxon>
    </lineage>
</organism>
<accession>A0AAD5I8M1</accession>
<evidence type="ECO:0000313" key="4">
    <source>
        <dbReference type="Proteomes" id="UP001064489"/>
    </source>
</evidence>
<keyword evidence="4" id="KW-1185">Reference proteome</keyword>
<keyword evidence="1" id="KW-0175">Coiled coil</keyword>
<feature type="region of interest" description="Disordered" evidence="2">
    <location>
        <begin position="74"/>
        <end position="95"/>
    </location>
</feature>